<evidence type="ECO:0000313" key="3">
    <source>
        <dbReference type="EMBL" id="HJG13422.1"/>
    </source>
</evidence>
<dbReference type="InterPro" id="IPR027417">
    <property type="entry name" value="P-loop_NTPase"/>
</dbReference>
<accession>A0A921I8M3</accession>
<comment type="caution">
    <text evidence="3">The sequence shown here is derived from an EMBL/GenBank/DDBJ whole genome shotgun (WGS) entry which is preliminary data.</text>
</comment>
<gene>
    <name evidence="3" type="ORF">K8V07_16040</name>
</gene>
<dbReference type="GO" id="GO:0005524">
    <property type="term" value="F:ATP binding"/>
    <property type="evidence" value="ECO:0007669"/>
    <property type="project" value="UniProtKB-KW"/>
</dbReference>
<dbReference type="PANTHER" id="PTHR33295:SF20">
    <property type="entry name" value="ATPASE"/>
    <property type="match status" value="1"/>
</dbReference>
<dbReference type="EMBL" id="DYVL01000179">
    <property type="protein sequence ID" value="HJG13422.1"/>
    <property type="molecule type" value="Genomic_DNA"/>
</dbReference>
<dbReference type="Proteomes" id="UP000747074">
    <property type="component" value="Unassembled WGS sequence"/>
</dbReference>
<dbReference type="Pfam" id="PF13173">
    <property type="entry name" value="AAA_14"/>
    <property type="match status" value="1"/>
</dbReference>
<name>A0A921I8M3_9BACE</name>
<dbReference type="InterPro" id="IPR041682">
    <property type="entry name" value="AAA_14"/>
</dbReference>
<evidence type="ECO:0000313" key="4">
    <source>
        <dbReference type="Proteomes" id="UP000747074"/>
    </source>
</evidence>
<feature type="domain" description="DUF4143" evidence="2">
    <location>
        <begin position="203"/>
        <end position="351"/>
    </location>
</feature>
<dbReference type="AlphaFoldDB" id="A0A921I8M3"/>
<dbReference type="InterPro" id="IPR025420">
    <property type="entry name" value="DUF4143"/>
</dbReference>
<feature type="domain" description="AAA" evidence="1">
    <location>
        <begin position="20"/>
        <end position="149"/>
    </location>
</feature>
<dbReference type="Pfam" id="PF13635">
    <property type="entry name" value="DUF4143"/>
    <property type="match status" value="1"/>
</dbReference>
<evidence type="ECO:0000259" key="2">
    <source>
        <dbReference type="Pfam" id="PF13635"/>
    </source>
</evidence>
<keyword evidence="3" id="KW-0067">ATP-binding</keyword>
<proteinExistence type="predicted"/>
<protein>
    <submittedName>
        <fullName evidence="3">ATP-binding protein</fullName>
    </submittedName>
</protein>
<evidence type="ECO:0000259" key="1">
    <source>
        <dbReference type="Pfam" id="PF13173"/>
    </source>
</evidence>
<reference evidence="3" key="2">
    <citation type="submission" date="2021-09" db="EMBL/GenBank/DDBJ databases">
        <authorList>
            <person name="Gilroy R."/>
        </authorList>
    </citation>
    <scope>NUCLEOTIDE SEQUENCE</scope>
    <source>
        <strain evidence="3">CHK154-13316</strain>
    </source>
</reference>
<dbReference type="Gene3D" id="1.10.10.10">
    <property type="entry name" value="Winged helix-like DNA-binding domain superfamily/Winged helix DNA-binding domain"/>
    <property type="match status" value="1"/>
</dbReference>
<sequence>MINREQYMEQIVPFIDKPFVKVITGIRRSGKSVVLRLIRDELLRRGVREERIIYLNFESFQWIDLKEAKALYTYIRGQAGDAGKYYILLDEIQEVDGWEKVVNSLLVDLDTDIYVTGSNSRMLSSELATYLTGRYVAFHVMTLSFREYLTFHDLQANDPTLNRKEEFQKYLRMGGFPAIHTADYGYEAIYKIVYDIYSSVILRDTVQRHNIRNVELLERVVKFVFDNIGNKLNAKNIADYFKSQQRKVDMNTIYNYLNALESAFIIQRIPRYDIKGKEILQTNEKYFVSDLSLIYSVMGYRDRLIAGMLENLVCLELKRRGYEVYVGKQDDKEVDFVAIRREEKIYVQVTYQLASQATVERGFAPLLAINDHYPKYVVSMDSLWQDNMEGVRHRHIADFLLDDI</sequence>
<dbReference type="PANTHER" id="PTHR33295">
    <property type="entry name" value="ATPASE"/>
    <property type="match status" value="1"/>
</dbReference>
<dbReference type="InterPro" id="IPR036388">
    <property type="entry name" value="WH-like_DNA-bd_sf"/>
</dbReference>
<organism evidence="3 4">
    <name type="scientific">Bacteroides xylanisolvens</name>
    <dbReference type="NCBI Taxonomy" id="371601"/>
    <lineage>
        <taxon>Bacteria</taxon>
        <taxon>Pseudomonadati</taxon>
        <taxon>Bacteroidota</taxon>
        <taxon>Bacteroidia</taxon>
        <taxon>Bacteroidales</taxon>
        <taxon>Bacteroidaceae</taxon>
        <taxon>Bacteroides</taxon>
    </lineage>
</organism>
<dbReference type="SUPFAM" id="SSF52540">
    <property type="entry name" value="P-loop containing nucleoside triphosphate hydrolases"/>
    <property type="match status" value="1"/>
</dbReference>
<reference evidence="3" key="1">
    <citation type="journal article" date="2021" name="PeerJ">
        <title>Extensive microbial diversity within the chicken gut microbiome revealed by metagenomics and culture.</title>
        <authorList>
            <person name="Gilroy R."/>
            <person name="Ravi A."/>
            <person name="Getino M."/>
            <person name="Pursley I."/>
            <person name="Horton D.L."/>
            <person name="Alikhan N.F."/>
            <person name="Baker D."/>
            <person name="Gharbi K."/>
            <person name="Hall N."/>
            <person name="Watson M."/>
            <person name="Adriaenssens E.M."/>
            <person name="Foster-Nyarko E."/>
            <person name="Jarju S."/>
            <person name="Secka A."/>
            <person name="Antonio M."/>
            <person name="Oren A."/>
            <person name="Chaudhuri R.R."/>
            <person name="La Ragione R."/>
            <person name="Hildebrand F."/>
            <person name="Pallen M.J."/>
        </authorList>
    </citation>
    <scope>NUCLEOTIDE SEQUENCE</scope>
    <source>
        <strain evidence="3">CHK154-13316</strain>
    </source>
</reference>
<keyword evidence="3" id="KW-0547">Nucleotide-binding</keyword>